<sequence>MALNNQRRATRHLSLGLADPQIIVPETAYAEAQQNNRRSLIARFRFCRNCGDLKHLKKSCTRNWVDVPDPNERALSPPPPDASFDGTAENNGERGTSSGTLEGELEPAGEDGEYQQTQGLDGVDGGDTTRKQQGF</sequence>
<name>A0A8S9GBI9_BRACR</name>
<feature type="region of interest" description="Disordered" evidence="1">
    <location>
        <begin position="62"/>
        <end position="135"/>
    </location>
</feature>
<accession>A0A8S9GBI9</accession>
<reference evidence="2" key="1">
    <citation type="submission" date="2019-12" db="EMBL/GenBank/DDBJ databases">
        <title>Genome sequencing and annotation of Brassica cretica.</title>
        <authorList>
            <person name="Studholme D.J."/>
            <person name="Sarris P.F."/>
        </authorList>
    </citation>
    <scope>NUCLEOTIDE SEQUENCE</scope>
    <source>
        <strain evidence="2">PFS-001/15</strain>
        <tissue evidence="2">Leaf</tissue>
    </source>
</reference>
<dbReference type="EMBL" id="QGKW02002005">
    <property type="protein sequence ID" value="KAF2543393.1"/>
    <property type="molecule type" value="Genomic_DNA"/>
</dbReference>
<dbReference type="Proteomes" id="UP000712281">
    <property type="component" value="Unassembled WGS sequence"/>
</dbReference>
<dbReference type="AlphaFoldDB" id="A0A8S9GBI9"/>
<gene>
    <name evidence="2" type="ORF">F2Q68_00031745</name>
</gene>
<evidence type="ECO:0000313" key="2">
    <source>
        <dbReference type="EMBL" id="KAF2543393.1"/>
    </source>
</evidence>
<organism evidence="2 3">
    <name type="scientific">Brassica cretica</name>
    <name type="common">Mustard</name>
    <dbReference type="NCBI Taxonomy" id="69181"/>
    <lineage>
        <taxon>Eukaryota</taxon>
        <taxon>Viridiplantae</taxon>
        <taxon>Streptophyta</taxon>
        <taxon>Embryophyta</taxon>
        <taxon>Tracheophyta</taxon>
        <taxon>Spermatophyta</taxon>
        <taxon>Magnoliopsida</taxon>
        <taxon>eudicotyledons</taxon>
        <taxon>Gunneridae</taxon>
        <taxon>Pentapetalae</taxon>
        <taxon>rosids</taxon>
        <taxon>malvids</taxon>
        <taxon>Brassicales</taxon>
        <taxon>Brassicaceae</taxon>
        <taxon>Brassiceae</taxon>
        <taxon>Brassica</taxon>
    </lineage>
</organism>
<feature type="compositionally biased region" description="Acidic residues" evidence="1">
    <location>
        <begin position="103"/>
        <end position="113"/>
    </location>
</feature>
<evidence type="ECO:0000256" key="1">
    <source>
        <dbReference type="SAM" id="MobiDB-lite"/>
    </source>
</evidence>
<feature type="compositionally biased region" description="Polar residues" evidence="1">
    <location>
        <begin position="88"/>
        <end position="100"/>
    </location>
</feature>
<comment type="caution">
    <text evidence="2">The sequence shown here is derived from an EMBL/GenBank/DDBJ whole genome shotgun (WGS) entry which is preliminary data.</text>
</comment>
<protein>
    <submittedName>
        <fullName evidence="2">Uncharacterized protein</fullName>
    </submittedName>
</protein>
<evidence type="ECO:0000313" key="3">
    <source>
        <dbReference type="Proteomes" id="UP000712281"/>
    </source>
</evidence>
<proteinExistence type="predicted"/>